<name>R0GSV6_9BRAS</name>
<dbReference type="InterPro" id="IPR010264">
    <property type="entry name" value="Self-incomp_S1"/>
</dbReference>
<keyword evidence="5 6" id="KW-0732">Signal</keyword>
<evidence type="ECO:0000256" key="3">
    <source>
        <dbReference type="ARBA" id="ARBA00022471"/>
    </source>
</evidence>
<keyword evidence="8" id="KW-1185">Reference proteome</keyword>
<keyword evidence="3 6" id="KW-0713">Self-incompatibility</keyword>
<evidence type="ECO:0000256" key="5">
    <source>
        <dbReference type="ARBA" id="ARBA00022729"/>
    </source>
</evidence>
<accession>R0GSV6</accession>
<evidence type="ECO:0000313" key="7">
    <source>
        <dbReference type="EMBL" id="EOA15415.1"/>
    </source>
</evidence>
<comment type="similarity">
    <text evidence="2 6">Belongs to the plant self-incompatibility (S1) protein family.</text>
</comment>
<dbReference type="EMBL" id="KB870811">
    <property type="protein sequence ID" value="EOA15415.1"/>
    <property type="molecule type" value="Genomic_DNA"/>
</dbReference>
<dbReference type="PANTHER" id="PTHR31232:SF68">
    <property type="entry name" value="S-PROTEIN HOMOLOG"/>
    <property type="match status" value="1"/>
</dbReference>
<organism evidence="7 8">
    <name type="scientific">Capsella rubella</name>
    <dbReference type="NCBI Taxonomy" id="81985"/>
    <lineage>
        <taxon>Eukaryota</taxon>
        <taxon>Viridiplantae</taxon>
        <taxon>Streptophyta</taxon>
        <taxon>Embryophyta</taxon>
        <taxon>Tracheophyta</taxon>
        <taxon>Spermatophyta</taxon>
        <taxon>Magnoliopsida</taxon>
        <taxon>eudicotyledons</taxon>
        <taxon>Gunneridae</taxon>
        <taxon>Pentapetalae</taxon>
        <taxon>rosids</taxon>
        <taxon>malvids</taxon>
        <taxon>Brassicales</taxon>
        <taxon>Brassicaceae</taxon>
        <taxon>Camelineae</taxon>
        <taxon>Capsella</taxon>
    </lineage>
</organism>
<dbReference type="Pfam" id="PF05938">
    <property type="entry name" value="Self-incomp_S1"/>
    <property type="match status" value="1"/>
</dbReference>
<dbReference type="eggNOG" id="ENOG502R1IV">
    <property type="taxonomic scope" value="Eukaryota"/>
</dbReference>
<evidence type="ECO:0000256" key="2">
    <source>
        <dbReference type="ARBA" id="ARBA00005581"/>
    </source>
</evidence>
<dbReference type="GO" id="GO:0060320">
    <property type="term" value="P:rejection of self pollen"/>
    <property type="evidence" value="ECO:0007669"/>
    <property type="project" value="UniProtKB-KW"/>
</dbReference>
<gene>
    <name evidence="7" type="ORF">CARUB_v10007577mg</name>
</gene>
<evidence type="ECO:0000256" key="1">
    <source>
        <dbReference type="ARBA" id="ARBA00004613"/>
    </source>
</evidence>
<dbReference type="GO" id="GO:0005576">
    <property type="term" value="C:extracellular region"/>
    <property type="evidence" value="ECO:0007669"/>
    <property type="project" value="UniProtKB-SubCell"/>
</dbReference>
<sequence length="150" mass="17625">MGKILICFLFLFFLSIQKIDSVLLFRHFNIQFSNHLPDNKKLMFECRSGNDAASKVVFISSDTTFTFKFRVYLKTLIWCNLWKGPNYEQHVKLNAFIAKESFIHDICGGRKPNVCFWQAQEDGIYVRNNAAGTFKFMYKWDTQRPKSILS</sequence>
<dbReference type="Proteomes" id="UP000029121">
    <property type="component" value="Unassembled WGS sequence"/>
</dbReference>
<dbReference type="KEGG" id="crb:17880474"/>
<dbReference type="AlphaFoldDB" id="R0GSV6"/>
<evidence type="ECO:0000256" key="6">
    <source>
        <dbReference type="RuleBase" id="RU367044"/>
    </source>
</evidence>
<protein>
    <recommendedName>
        <fullName evidence="6">S-protein homolog</fullName>
    </recommendedName>
</protein>
<evidence type="ECO:0000313" key="8">
    <source>
        <dbReference type="Proteomes" id="UP000029121"/>
    </source>
</evidence>
<proteinExistence type="inferred from homology"/>
<reference evidence="8" key="1">
    <citation type="journal article" date="2013" name="Nat. Genet.">
        <title>The Capsella rubella genome and the genomic consequences of rapid mating system evolution.</title>
        <authorList>
            <person name="Slotte T."/>
            <person name="Hazzouri K.M."/>
            <person name="Agren J.A."/>
            <person name="Koenig D."/>
            <person name="Maumus F."/>
            <person name="Guo Y.L."/>
            <person name="Steige K."/>
            <person name="Platts A.E."/>
            <person name="Escobar J.S."/>
            <person name="Newman L.K."/>
            <person name="Wang W."/>
            <person name="Mandakova T."/>
            <person name="Vello E."/>
            <person name="Smith L.M."/>
            <person name="Henz S.R."/>
            <person name="Steffen J."/>
            <person name="Takuno S."/>
            <person name="Brandvain Y."/>
            <person name="Coop G."/>
            <person name="Andolfatto P."/>
            <person name="Hu T.T."/>
            <person name="Blanchette M."/>
            <person name="Clark R.M."/>
            <person name="Quesneville H."/>
            <person name="Nordborg M."/>
            <person name="Gaut B.S."/>
            <person name="Lysak M.A."/>
            <person name="Jenkins J."/>
            <person name="Grimwood J."/>
            <person name="Chapman J."/>
            <person name="Prochnik S."/>
            <person name="Shu S."/>
            <person name="Rokhsar D."/>
            <person name="Schmutz J."/>
            <person name="Weigel D."/>
            <person name="Wright S.I."/>
        </authorList>
    </citation>
    <scope>NUCLEOTIDE SEQUENCE [LARGE SCALE GENOMIC DNA]</scope>
    <source>
        <strain evidence="8">cv. Monte Gargano</strain>
    </source>
</reference>
<dbReference type="PANTHER" id="PTHR31232">
    <property type="match status" value="1"/>
</dbReference>
<keyword evidence="4 6" id="KW-0964">Secreted</keyword>
<comment type="subcellular location">
    <subcellularLocation>
        <location evidence="1 6">Secreted</location>
    </subcellularLocation>
</comment>
<evidence type="ECO:0000256" key="4">
    <source>
        <dbReference type="ARBA" id="ARBA00022525"/>
    </source>
</evidence>
<feature type="signal peptide" evidence="6">
    <location>
        <begin position="1"/>
        <end position="21"/>
    </location>
</feature>
<dbReference type="OrthoDB" id="1045388at2759"/>
<feature type="chain" id="PRO_5025088112" description="S-protein homolog" evidence="6">
    <location>
        <begin position="22"/>
        <end position="150"/>
    </location>
</feature>